<organism evidence="1 2">
    <name type="scientific">Blautia hansenii</name>
    <name type="common">Ruminococcus hansenii</name>
    <dbReference type="NCBI Taxonomy" id="1322"/>
    <lineage>
        <taxon>Bacteria</taxon>
        <taxon>Bacillati</taxon>
        <taxon>Bacillota</taxon>
        <taxon>Clostridia</taxon>
        <taxon>Lachnospirales</taxon>
        <taxon>Lachnospiraceae</taxon>
        <taxon>Blautia</taxon>
    </lineage>
</organism>
<keyword evidence="1" id="KW-0282">Flagellum</keyword>
<keyword evidence="1" id="KW-0966">Cell projection</keyword>
<protein>
    <submittedName>
        <fullName evidence="1">Flagellar protein FliB</fullName>
    </submittedName>
</protein>
<name>A0ABX2I8T4_BLAHA</name>
<keyword evidence="1" id="KW-0969">Cilium</keyword>
<sequence>MYYRKPHYYQDFVCTADKCPDTCCAGWQIFIDEESLETYSRVKGDFGIRLLNSIDWSVGAFEQYEKRCSFLNEKNLCDIYRKLGPSSLCETCRQYPRHTEEFENLRELSLSLSCPVAAEMILGCKSRVEFLEEEDDLEEIEEDYEDFDFLLFGKLEEVRTYLFQILQNRKYSIRKRVFLCLHITQLFQNALEEGILFEVDFAEELQKADKKIKDRKPEKRSEIRFESMQFMLKDLRRLEVLRTEWEGNLSCLEAELYGEGRSSYEKKRGKFLQYIEEKERENWEIYQEQILIFFVYTYFCGAVYDDMVYTKMVLAVFSVFWIDELCFAKWLQNQERLTFSEIVQTAYEYAREIEHSDENLNLLEEIFHENGQYSPRHMADIA</sequence>
<evidence type="ECO:0000313" key="2">
    <source>
        <dbReference type="Proteomes" id="UP000822142"/>
    </source>
</evidence>
<comment type="caution">
    <text evidence="1">The sequence shown here is derived from an EMBL/GenBank/DDBJ whole genome shotgun (WGS) entry which is preliminary data.</text>
</comment>
<dbReference type="EMBL" id="JAAITA010000018">
    <property type="protein sequence ID" value="NSJ86882.1"/>
    <property type="molecule type" value="Genomic_DNA"/>
</dbReference>
<proteinExistence type="predicted"/>
<dbReference type="Proteomes" id="UP000822142">
    <property type="component" value="Unassembled WGS sequence"/>
</dbReference>
<gene>
    <name evidence="1" type="ORF">G5A70_12020</name>
</gene>
<reference evidence="1 2" key="1">
    <citation type="journal article" date="2020" name="Cell Host Microbe">
        <title>Functional and Genomic Variation between Human-Derived Isolates of Lachnospiraceae Reveals Inter- and Intra-Species Diversity.</title>
        <authorList>
            <person name="Sorbara M.T."/>
            <person name="Littmann E.R."/>
            <person name="Fontana E."/>
            <person name="Moody T.U."/>
            <person name="Kohout C.E."/>
            <person name="Gjonbalaj M."/>
            <person name="Eaton V."/>
            <person name="Seok R."/>
            <person name="Leiner I.M."/>
            <person name="Pamer E.G."/>
        </authorList>
    </citation>
    <scope>NUCLEOTIDE SEQUENCE [LARGE SCALE GENOMIC DNA]</scope>
    <source>
        <strain evidence="1 2">MSK.15.26</strain>
    </source>
</reference>
<dbReference type="RefSeq" id="WP_173749880.1">
    <property type="nucleotide sequence ID" value="NZ_JAAITA010000018.1"/>
</dbReference>
<dbReference type="NCBIfam" id="NF038110">
    <property type="entry name" value="Lys_methyl_FliB"/>
    <property type="match status" value="1"/>
</dbReference>
<accession>A0ABX2I8T4</accession>
<evidence type="ECO:0000313" key="1">
    <source>
        <dbReference type="EMBL" id="NSJ86882.1"/>
    </source>
</evidence>
<keyword evidence="2" id="KW-1185">Reference proteome</keyword>